<keyword evidence="7" id="KW-0812">Transmembrane</keyword>
<evidence type="ECO:0000256" key="6">
    <source>
        <dbReference type="RuleBase" id="RU363039"/>
    </source>
</evidence>
<comment type="similarity">
    <text evidence="6">Belongs to the class-I aminoacyl-tRNA synthetase family.</text>
</comment>
<dbReference type="PANTHER" id="PTHR43326:SF1">
    <property type="entry name" value="METHIONINE--TRNA LIGASE, MITOCHONDRIAL"/>
    <property type="match status" value="1"/>
</dbReference>
<dbReference type="PANTHER" id="PTHR43326">
    <property type="entry name" value="METHIONYL-TRNA SYNTHETASE"/>
    <property type="match status" value="1"/>
</dbReference>
<evidence type="ECO:0000259" key="8">
    <source>
        <dbReference type="Pfam" id="PF09334"/>
    </source>
</evidence>
<dbReference type="GO" id="GO:0004825">
    <property type="term" value="F:methionine-tRNA ligase activity"/>
    <property type="evidence" value="ECO:0007669"/>
    <property type="project" value="UniProtKB-EC"/>
</dbReference>
<feature type="transmembrane region" description="Helical" evidence="7">
    <location>
        <begin position="300"/>
        <end position="322"/>
    </location>
</feature>
<keyword evidence="3 6" id="KW-0067">ATP-binding</keyword>
<keyword evidence="4 6" id="KW-0648">Protein biosynthesis</keyword>
<dbReference type="EMBL" id="PSQE01000001">
    <property type="protein sequence ID" value="RHN77231.1"/>
    <property type="molecule type" value="Genomic_DNA"/>
</dbReference>
<dbReference type="AlphaFoldDB" id="A0A396JKK1"/>
<dbReference type="InterPro" id="IPR023457">
    <property type="entry name" value="Met-tRNA_synth_2"/>
</dbReference>
<dbReference type="Gramene" id="rna662">
    <property type="protein sequence ID" value="RHN77231.1"/>
    <property type="gene ID" value="gene662"/>
</dbReference>
<evidence type="ECO:0000313" key="9">
    <source>
        <dbReference type="EMBL" id="RHN77231.1"/>
    </source>
</evidence>
<accession>A0A396JKK1</accession>
<keyword evidence="5 6" id="KW-0030">Aminoacyl-tRNA synthetase</keyword>
<dbReference type="InterPro" id="IPR014729">
    <property type="entry name" value="Rossmann-like_a/b/a_fold"/>
</dbReference>
<dbReference type="GO" id="GO:0006418">
    <property type="term" value="P:tRNA aminoacylation for protein translation"/>
    <property type="evidence" value="ECO:0007669"/>
    <property type="project" value="InterPro"/>
</dbReference>
<sequence length="323" mass="36808">MAVRMNCSLQNTLSILSLRSNSNVSHLKSNKPYFHFPSSPRAALFCKCATPTPSNDDEPYVITTPLYYVNPIPPSPPMPLLAFRYLFMISPKFVQLIRLLGKKVIFITGTDEHGEKIATAATVQGSTPTDHCNLISQAYKTLWNDLDISYDKFIRTTDSKHVAVVKEFYSRVLANGDIYRADYEGIYSVSCEEYKDEKELLENNCCPIHLKPCVSRKEDNYFFALSKYQKSLEEILNKNPNFVQPCFRLHEVQEQPDLLNTVSSSWPATLHLIGKDILRFHAVYWPAMLMSAGLSLPKIVYGHGFLTKVLVLGPIYYLMFLLE</sequence>
<keyword evidence="7" id="KW-0472">Membrane</keyword>
<comment type="caution">
    <text evidence="9">The sequence shown here is derived from an EMBL/GenBank/DDBJ whole genome shotgun (WGS) entry which is preliminary data.</text>
</comment>
<evidence type="ECO:0000256" key="2">
    <source>
        <dbReference type="ARBA" id="ARBA00022741"/>
    </source>
</evidence>
<keyword evidence="7" id="KW-1133">Transmembrane helix</keyword>
<feature type="domain" description="Methionyl/Leucyl tRNA synthetase" evidence="8">
    <location>
        <begin position="269"/>
        <end position="307"/>
    </location>
</feature>
<evidence type="ECO:0000313" key="10">
    <source>
        <dbReference type="Proteomes" id="UP000265566"/>
    </source>
</evidence>
<name>A0A396JKK1_MEDTR</name>
<evidence type="ECO:0000256" key="5">
    <source>
        <dbReference type="ARBA" id="ARBA00023146"/>
    </source>
</evidence>
<organism evidence="9 10">
    <name type="scientific">Medicago truncatula</name>
    <name type="common">Barrel medic</name>
    <name type="synonym">Medicago tribuloides</name>
    <dbReference type="NCBI Taxonomy" id="3880"/>
    <lineage>
        <taxon>Eukaryota</taxon>
        <taxon>Viridiplantae</taxon>
        <taxon>Streptophyta</taxon>
        <taxon>Embryophyta</taxon>
        <taxon>Tracheophyta</taxon>
        <taxon>Spermatophyta</taxon>
        <taxon>Magnoliopsida</taxon>
        <taxon>eudicotyledons</taxon>
        <taxon>Gunneridae</taxon>
        <taxon>Pentapetalae</taxon>
        <taxon>rosids</taxon>
        <taxon>fabids</taxon>
        <taxon>Fabales</taxon>
        <taxon>Fabaceae</taxon>
        <taxon>Papilionoideae</taxon>
        <taxon>50 kb inversion clade</taxon>
        <taxon>NPAAA clade</taxon>
        <taxon>Hologalegina</taxon>
        <taxon>IRL clade</taxon>
        <taxon>Trifolieae</taxon>
        <taxon>Medicago</taxon>
    </lineage>
</organism>
<dbReference type="Gene3D" id="3.40.50.620">
    <property type="entry name" value="HUPs"/>
    <property type="match status" value="2"/>
</dbReference>
<reference evidence="10" key="1">
    <citation type="journal article" date="2018" name="Nat. Plants">
        <title>Whole-genome landscape of Medicago truncatula symbiotic genes.</title>
        <authorList>
            <person name="Pecrix Y."/>
            <person name="Staton S.E."/>
            <person name="Sallet E."/>
            <person name="Lelandais-Briere C."/>
            <person name="Moreau S."/>
            <person name="Carrere S."/>
            <person name="Blein T."/>
            <person name="Jardinaud M.F."/>
            <person name="Latrasse D."/>
            <person name="Zouine M."/>
            <person name="Zahm M."/>
            <person name="Kreplak J."/>
            <person name="Mayjonade B."/>
            <person name="Satge C."/>
            <person name="Perez M."/>
            <person name="Cauet S."/>
            <person name="Marande W."/>
            <person name="Chantry-Darmon C."/>
            <person name="Lopez-Roques C."/>
            <person name="Bouchez O."/>
            <person name="Berard A."/>
            <person name="Debelle F."/>
            <person name="Munos S."/>
            <person name="Bendahmane A."/>
            <person name="Berges H."/>
            <person name="Niebel A."/>
            <person name="Buitink J."/>
            <person name="Frugier F."/>
            <person name="Benhamed M."/>
            <person name="Crespi M."/>
            <person name="Gouzy J."/>
            <person name="Gamas P."/>
        </authorList>
    </citation>
    <scope>NUCLEOTIDE SEQUENCE [LARGE SCALE GENOMIC DNA]</scope>
    <source>
        <strain evidence="10">cv. Jemalong A17</strain>
    </source>
</reference>
<evidence type="ECO:0000256" key="4">
    <source>
        <dbReference type="ARBA" id="ARBA00022917"/>
    </source>
</evidence>
<dbReference type="EC" id="6.1.1.10" evidence="9"/>
<dbReference type="InterPro" id="IPR015413">
    <property type="entry name" value="Methionyl/Leucyl_tRNA_Synth"/>
</dbReference>
<dbReference type="GO" id="GO:0005524">
    <property type="term" value="F:ATP binding"/>
    <property type="evidence" value="ECO:0007669"/>
    <property type="project" value="UniProtKB-KW"/>
</dbReference>
<gene>
    <name evidence="9" type="ORF">MtrunA17_Chr1g0152521</name>
</gene>
<keyword evidence="1 6" id="KW-0436">Ligase</keyword>
<dbReference type="Proteomes" id="UP000265566">
    <property type="component" value="Chromosome 1"/>
</dbReference>
<evidence type="ECO:0000256" key="7">
    <source>
        <dbReference type="SAM" id="Phobius"/>
    </source>
</evidence>
<keyword evidence="2 6" id="KW-0547">Nucleotide-binding</keyword>
<protein>
    <submittedName>
        <fullName evidence="9">Putative methionine--tRNA ligase</fullName>
        <ecNumber evidence="9">6.1.1.10</ecNumber>
    </submittedName>
</protein>
<dbReference type="Pfam" id="PF09334">
    <property type="entry name" value="tRNA-synt_1g"/>
    <property type="match status" value="2"/>
</dbReference>
<proteinExistence type="inferred from homology"/>
<feature type="domain" description="Methionyl/Leucyl tRNA synthetase" evidence="8">
    <location>
        <begin position="61"/>
        <end position="205"/>
    </location>
</feature>
<dbReference type="SUPFAM" id="SSF52374">
    <property type="entry name" value="Nucleotidylyl transferase"/>
    <property type="match status" value="1"/>
</dbReference>
<evidence type="ECO:0000256" key="1">
    <source>
        <dbReference type="ARBA" id="ARBA00022598"/>
    </source>
</evidence>
<evidence type="ECO:0000256" key="3">
    <source>
        <dbReference type="ARBA" id="ARBA00022840"/>
    </source>
</evidence>